<feature type="transmembrane region" description="Helical" evidence="1">
    <location>
        <begin position="308"/>
        <end position="329"/>
    </location>
</feature>
<feature type="transmembrane region" description="Helical" evidence="1">
    <location>
        <begin position="21"/>
        <end position="40"/>
    </location>
</feature>
<dbReference type="GO" id="GO:0016747">
    <property type="term" value="F:acyltransferase activity, transferring groups other than amino-acyl groups"/>
    <property type="evidence" value="ECO:0007669"/>
    <property type="project" value="InterPro"/>
</dbReference>
<keyword evidence="1" id="KW-0812">Transmembrane</keyword>
<feature type="transmembrane region" description="Helical" evidence="1">
    <location>
        <begin position="174"/>
        <end position="192"/>
    </location>
</feature>
<evidence type="ECO:0000259" key="2">
    <source>
        <dbReference type="Pfam" id="PF01757"/>
    </source>
</evidence>
<dbReference type="GO" id="GO:0009103">
    <property type="term" value="P:lipopolysaccharide biosynthetic process"/>
    <property type="evidence" value="ECO:0007669"/>
    <property type="project" value="TreeGrafter"/>
</dbReference>
<dbReference type="AlphaFoldDB" id="A0A7M1VP86"/>
<feature type="transmembrane region" description="Helical" evidence="1">
    <location>
        <begin position="250"/>
        <end position="267"/>
    </location>
</feature>
<keyword evidence="1" id="KW-1133">Transmembrane helix</keyword>
<feature type="transmembrane region" description="Helical" evidence="1">
    <location>
        <begin position="148"/>
        <end position="167"/>
    </location>
</feature>
<protein>
    <recommendedName>
        <fullName evidence="2">Acyltransferase 3 domain-containing protein</fullName>
    </recommendedName>
</protein>
<feature type="transmembrane region" description="Helical" evidence="1">
    <location>
        <begin position="46"/>
        <end position="67"/>
    </location>
</feature>
<evidence type="ECO:0000313" key="3">
    <source>
        <dbReference type="EMBL" id="QOS16938.1"/>
    </source>
</evidence>
<dbReference type="Pfam" id="PF01757">
    <property type="entry name" value="Acyl_transf_3"/>
    <property type="match status" value="1"/>
</dbReference>
<accession>A0A7M1VP86</accession>
<dbReference type="PANTHER" id="PTHR23028:SF53">
    <property type="entry name" value="ACYL_TRANSF_3 DOMAIN-CONTAINING PROTEIN"/>
    <property type="match status" value="1"/>
</dbReference>
<dbReference type="RefSeq" id="WP_140098302.1">
    <property type="nucleotide sequence ID" value="NZ_JAJGNV010000005.1"/>
</dbReference>
<dbReference type="EMBL" id="MT898064">
    <property type="protein sequence ID" value="QOS16938.1"/>
    <property type="molecule type" value="Genomic_DNA"/>
</dbReference>
<dbReference type="GO" id="GO:0016020">
    <property type="term" value="C:membrane"/>
    <property type="evidence" value="ECO:0007669"/>
    <property type="project" value="TreeGrafter"/>
</dbReference>
<evidence type="ECO:0000313" key="4">
    <source>
        <dbReference type="EMBL" id="QOS19199.1"/>
    </source>
</evidence>
<feature type="domain" description="Acyltransferase 3" evidence="2">
    <location>
        <begin position="15"/>
        <end position="324"/>
    </location>
</feature>
<sequence length="341" mass="39398">MKVEIYKNRYNDTEFITGLRALAVLMVFMIHVLQQTKYVFNDYLDYVINSFSSGVIIFFVISGFTIYSQFSKGTSVSQFLKVRLSRICIPYYPLILIVWFCMCVQLVPTSMWAKELSGFITTADLITHLTFMGMFNERYINSILRVEWSLYVEVFYYLIFAICILLLQKTKSVIFVIFFVITLFYFLFKLGVGEIDKSPVHFVGYFLLGFWSGFIRMKFQKVRKHISDFLFISLAVAVIASPILELNVNYISGIITAGLIVFGGRSDDFFNRLMNHSSLFFLGKISYSFYLTHLLVIGFLKFAGMDGIILVPVALVSSVLVASTYYYIFELKIYGRIRKAI</sequence>
<name>A0A7M1VP86_VIBPH</name>
<dbReference type="EMBL" id="MT898126">
    <property type="protein sequence ID" value="QOS19199.1"/>
    <property type="molecule type" value="Genomic_DNA"/>
</dbReference>
<dbReference type="InterPro" id="IPR050879">
    <property type="entry name" value="Acyltransferase_3"/>
</dbReference>
<feature type="transmembrane region" description="Helical" evidence="1">
    <location>
        <begin position="88"/>
        <end position="107"/>
    </location>
</feature>
<organism evidence="3">
    <name type="scientific">Vibrio parahaemolyticus</name>
    <dbReference type="NCBI Taxonomy" id="670"/>
    <lineage>
        <taxon>Bacteria</taxon>
        <taxon>Pseudomonadati</taxon>
        <taxon>Pseudomonadota</taxon>
        <taxon>Gammaproteobacteria</taxon>
        <taxon>Vibrionales</taxon>
        <taxon>Vibrionaceae</taxon>
        <taxon>Vibrio</taxon>
    </lineage>
</organism>
<evidence type="ECO:0000256" key="1">
    <source>
        <dbReference type="SAM" id="Phobius"/>
    </source>
</evidence>
<keyword evidence="1" id="KW-0472">Membrane</keyword>
<reference evidence="3" key="1">
    <citation type="submission" date="2020-08" db="EMBL/GenBank/DDBJ databases">
        <title>Genetic structure, function and evolution of capsule biosynthesis loci in Vibrio parahaemolyticus.</title>
        <authorList>
            <person name="Li L."/>
            <person name="Bian S."/>
        </authorList>
    </citation>
    <scope>NUCLEOTIDE SEQUENCE</scope>
    <source>
        <strain evidence="3">VP314</strain>
        <strain evidence="4">VP48</strain>
    </source>
</reference>
<feature type="transmembrane region" description="Helical" evidence="1">
    <location>
        <begin position="279"/>
        <end position="302"/>
    </location>
</feature>
<proteinExistence type="predicted"/>
<dbReference type="InterPro" id="IPR002656">
    <property type="entry name" value="Acyl_transf_3_dom"/>
</dbReference>
<feature type="transmembrane region" description="Helical" evidence="1">
    <location>
        <begin position="198"/>
        <end position="214"/>
    </location>
</feature>
<dbReference type="PANTHER" id="PTHR23028">
    <property type="entry name" value="ACETYLTRANSFERASE"/>
    <property type="match status" value="1"/>
</dbReference>
<gene>
    <name evidence="3" type="ORF">VP314_00023</name>
    <name evidence="4" type="ORF">VP48_00023</name>
</gene>